<dbReference type="EMBL" id="LWDX02069135">
    <property type="protein sequence ID" value="OEL14734.1"/>
    <property type="molecule type" value="Genomic_DNA"/>
</dbReference>
<evidence type="ECO:0000313" key="4">
    <source>
        <dbReference type="Proteomes" id="UP000095767"/>
    </source>
</evidence>
<feature type="signal peptide" evidence="1">
    <location>
        <begin position="1"/>
        <end position="24"/>
    </location>
</feature>
<feature type="domain" description="DUF1618" evidence="2">
    <location>
        <begin position="3"/>
        <end position="130"/>
    </location>
</feature>
<proteinExistence type="predicted"/>
<dbReference type="Proteomes" id="UP000095767">
    <property type="component" value="Unassembled WGS sequence"/>
</dbReference>
<dbReference type="OrthoDB" id="689972at2759"/>
<evidence type="ECO:0000256" key="1">
    <source>
        <dbReference type="SAM" id="SignalP"/>
    </source>
</evidence>
<sequence length="231" mass="25319">MGWVDLWHGILLCNVLFDEPMLRAVPVPVPLDLVSCDYGRGTELGCPIPFRGIAFVKGGGGSHNTDNCLKLVHLEAKATLVPGYNDEIDYQMHDWTIVTYTNTAMTSSWKDWRMDCRVSASDIAIDGQIKSELLQSGLLGSASGQALHNLLVSHPAPGIAAAAHEGIVYLMARKKYRHPDEVWVLALDTRNKALLGAAEFDNERQPCAPAMYCPSGIAKYSKPDTDLLVLR</sequence>
<dbReference type="InterPro" id="IPR011676">
    <property type="entry name" value="DUF1618"/>
</dbReference>
<name>A0A1E5UPF2_9POAL</name>
<feature type="chain" id="PRO_5009187209" description="DUF1618 domain-containing protein" evidence="1">
    <location>
        <begin position="25"/>
        <end position="231"/>
    </location>
</feature>
<evidence type="ECO:0000313" key="3">
    <source>
        <dbReference type="EMBL" id="OEL14734.1"/>
    </source>
</evidence>
<dbReference type="PANTHER" id="PTHR33074:SF62">
    <property type="entry name" value="EXPRESSED PROTEIN"/>
    <property type="match status" value="1"/>
</dbReference>
<dbReference type="Pfam" id="PF07762">
    <property type="entry name" value="DUF1618"/>
    <property type="match status" value="1"/>
</dbReference>
<keyword evidence="1" id="KW-0732">Signal</keyword>
<keyword evidence="4" id="KW-1185">Reference proteome</keyword>
<evidence type="ECO:0000259" key="2">
    <source>
        <dbReference type="Pfam" id="PF07762"/>
    </source>
</evidence>
<reference evidence="3 4" key="1">
    <citation type="submission" date="2016-09" db="EMBL/GenBank/DDBJ databases">
        <title>The draft genome of Dichanthelium oligosanthes: A C3 panicoid grass species.</title>
        <authorList>
            <person name="Studer A.J."/>
            <person name="Schnable J.C."/>
            <person name="Brutnell T.P."/>
        </authorList>
    </citation>
    <scope>NUCLEOTIDE SEQUENCE [LARGE SCALE GENOMIC DNA]</scope>
    <source>
        <strain evidence="4">cv. Kellogg 1175</strain>
        <tissue evidence="3">Leaf</tissue>
    </source>
</reference>
<organism evidence="3 4">
    <name type="scientific">Dichanthelium oligosanthes</name>
    <dbReference type="NCBI Taxonomy" id="888268"/>
    <lineage>
        <taxon>Eukaryota</taxon>
        <taxon>Viridiplantae</taxon>
        <taxon>Streptophyta</taxon>
        <taxon>Embryophyta</taxon>
        <taxon>Tracheophyta</taxon>
        <taxon>Spermatophyta</taxon>
        <taxon>Magnoliopsida</taxon>
        <taxon>Liliopsida</taxon>
        <taxon>Poales</taxon>
        <taxon>Poaceae</taxon>
        <taxon>PACMAD clade</taxon>
        <taxon>Panicoideae</taxon>
        <taxon>Panicodae</taxon>
        <taxon>Paniceae</taxon>
        <taxon>Dichantheliinae</taxon>
        <taxon>Dichanthelium</taxon>
    </lineage>
</organism>
<accession>A0A1E5UPF2</accession>
<protein>
    <recommendedName>
        <fullName evidence="2">DUF1618 domain-containing protein</fullName>
    </recommendedName>
</protein>
<gene>
    <name evidence="3" type="ORF">BAE44_0024248</name>
</gene>
<comment type="caution">
    <text evidence="3">The sequence shown here is derived from an EMBL/GenBank/DDBJ whole genome shotgun (WGS) entry which is preliminary data.</text>
</comment>
<dbReference type="PANTHER" id="PTHR33074">
    <property type="entry name" value="EXPRESSED PROTEIN-RELATED"/>
    <property type="match status" value="1"/>
</dbReference>
<dbReference type="AlphaFoldDB" id="A0A1E5UPF2"/>